<dbReference type="GO" id="GO:0098797">
    <property type="term" value="C:plasma membrane protein complex"/>
    <property type="evidence" value="ECO:0007669"/>
    <property type="project" value="TreeGrafter"/>
</dbReference>
<comment type="subcellular location">
    <subcellularLocation>
        <location evidence="1">Cell inner membrane</location>
        <topology evidence="1">Single-pass membrane protein</topology>
        <orientation evidence="1">Periplasmic side</orientation>
    </subcellularLocation>
</comment>
<keyword evidence="3" id="KW-0813">Transport</keyword>
<accession>A0A3B0M6G0</accession>
<dbReference type="Pfam" id="PF03544">
    <property type="entry name" value="TonB_C"/>
    <property type="match status" value="1"/>
</dbReference>
<sequence length="248" mass="27751">MIRLLAYILLSIILHTALIWLCFAISINATQTLSSHHNIYPNTTITLISAGIETTSEINKSISEELPIILPDSAINPVLTVNPKQEKINNKKKVTEVKKTNNKTFSETKKKINKNKNNNPSVDPAVNLDGDNNNTMQGGALNNDTSQIKVGEHKESERYYSLLKQEIERHKIYPRQARKQRHRGRVLLQFNINAGGSLYDAKIICSSGFNTLNKAALTAIIKSRSIGPKPIYISSTMSTELELKVDRN</sequence>
<dbReference type="InterPro" id="IPR051045">
    <property type="entry name" value="TonB-dependent_transducer"/>
</dbReference>
<dbReference type="GO" id="GO:0031992">
    <property type="term" value="F:energy transducer activity"/>
    <property type="evidence" value="ECO:0007669"/>
    <property type="project" value="TreeGrafter"/>
</dbReference>
<dbReference type="Gene3D" id="3.30.1150.10">
    <property type="match status" value="1"/>
</dbReference>
<dbReference type="NCBIfam" id="TIGR01352">
    <property type="entry name" value="tonB_Cterm"/>
    <property type="match status" value="1"/>
</dbReference>
<keyword evidence="5" id="KW-0997">Cell inner membrane</keyword>
<name>A0A3B0M6G0_9GAMM</name>
<dbReference type="PROSITE" id="PS52015">
    <property type="entry name" value="TONB_CTD"/>
    <property type="match status" value="1"/>
</dbReference>
<reference evidence="11" key="1">
    <citation type="submission" date="2018-04" db="EMBL/GenBank/DDBJ databases">
        <authorList>
            <person name="Go L.Y."/>
            <person name="Mitchell J.A."/>
        </authorList>
    </citation>
    <scope>NUCLEOTIDE SEQUENCE</scope>
    <source>
        <strain evidence="11">ARTV</strain>
    </source>
</reference>
<keyword evidence="6" id="KW-0812">Transmembrane</keyword>
<evidence type="ECO:0000256" key="7">
    <source>
        <dbReference type="ARBA" id="ARBA00022927"/>
    </source>
</evidence>
<dbReference type="GO" id="GO:0055085">
    <property type="term" value="P:transmembrane transport"/>
    <property type="evidence" value="ECO:0007669"/>
    <property type="project" value="InterPro"/>
</dbReference>
<organism evidence="11">
    <name type="scientific">Arsenophonus endosymbiont of Trialeurodes vaporariorum</name>
    <dbReference type="NCBI Taxonomy" id="235567"/>
    <lineage>
        <taxon>Bacteria</taxon>
        <taxon>Pseudomonadati</taxon>
        <taxon>Pseudomonadota</taxon>
        <taxon>Gammaproteobacteria</taxon>
        <taxon>Enterobacterales</taxon>
        <taxon>Morganellaceae</taxon>
        <taxon>Arsenophonus</taxon>
    </lineage>
</organism>
<dbReference type="AlphaFoldDB" id="A0A3B0M6G0"/>
<evidence type="ECO:0000256" key="4">
    <source>
        <dbReference type="ARBA" id="ARBA00022475"/>
    </source>
</evidence>
<keyword evidence="9" id="KW-0472">Membrane</keyword>
<dbReference type="SUPFAM" id="SSF74653">
    <property type="entry name" value="TolA/TonB C-terminal domain"/>
    <property type="match status" value="1"/>
</dbReference>
<gene>
    <name evidence="11" type="ORF">ARTV_1764</name>
</gene>
<keyword evidence="4" id="KW-1003">Cell membrane</keyword>
<evidence type="ECO:0000256" key="3">
    <source>
        <dbReference type="ARBA" id="ARBA00022448"/>
    </source>
</evidence>
<evidence type="ECO:0000256" key="9">
    <source>
        <dbReference type="ARBA" id="ARBA00023136"/>
    </source>
</evidence>
<protein>
    <recommendedName>
        <fullName evidence="10">TonB C-terminal domain-containing protein</fullName>
    </recommendedName>
</protein>
<proteinExistence type="inferred from homology"/>
<dbReference type="PANTHER" id="PTHR33446:SF2">
    <property type="entry name" value="PROTEIN TONB"/>
    <property type="match status" value="1"/>
</dbReference>
<evidence type="ECO:0000256" key="6">
    <source>
        <dbReference type="ARBA" id="ARBA00022692"/>
    </source>
</evidence>
<feature type="domain" description="TonB C-terminal" evidence="10">
    <location>
        <begin position="158"/>
        <end position="248"/>
    </location>
</feature>
<dbReference type="GO" id="GO:0015031">
    <property type="term" value="P:protein transport"/>
    <property type="evidence" value="ECO:0007669"/>
    <property type="project" value="UniProtKB-KW"/>
</dbReference>
<comment type="similarity">
    <text evidence="2">Belongs to the TonB family.</text>
</comment>
<evidence type="ECO:0000256" key="1">
    <source>
        <dbReference type="ARBA" id="ARBA00004383"/>
    </source>
</evidence>
<evidence type="ECO:0000259" key="10">
    <source>
        <dbReference type="PROSITE" id="PS52015"/>
    </source>
</evidence>
<evidence type="ECO:0000256" key="8">
    <source>
        <dbReference type="ARBA" id="ARBA00022989"/>
    </source>
</evidence>
<dbReference type="InterPro" id="IPR037682">
    <property type="entry name" value="TonB_C"/>
</dbReference>
<dbReference type="PANTHER" id="PTHR33446">
    <property type="entry name" value="PROTEIN TONB-RELATED"/>
    <property type="match status" value="1"/>
</dbReference>
<dbReference type="InterPro" id="IPR006260">
    <property type="entry name" value="TonB/TolA_C"/>
</dbReference>
<keyword evidence="7" id="KW-0653">Protein transport</keyword>
<evidence type="ECO:0000313" key="11">
    <source>
        <dbReference type="EMBL" id="SSW95738.1"/>
    </source>
</evidence>
<keyword evidence="8" id="KW-1133">Transmembrane helix</keyword>
<evidence type="ECO:0000256" key="5">
    <source>
        <dbReference type="ARBA" id="ARBA00022519"/>
    </source>
</evidence>
<dbReference type="EMBL" id="UFQR01000006">
    <property type="protein sequence ID" value="SSW95738.1"/>
    <property type="molecule type" value="Genomic_DNA"/>
</dbReference>
<evidence type="ECO:0000256" key="2">
    <source>
        <dbReference type="ARBA" id="ARBA00006555"/>
    </source>
</evidence>